<evidence type="ECO:0000313" key="2">
    <source>
        <dbReference type="EMBL" id="VYS87104.1"/>
    </source>
</evidence>
<name>A0A6N2S288_BIFLN</name>
<dbReference type="RefSeq" id="WP_144169740.1">
    <property type="nucleotide sequence ID" value="NZ_CACRSV010000012.1"/>
</dbReference>
<reference evidence="2" key="1">
    <citation type="submission" date="2019-11" db="EMBL/GenBank/DDBJ databases">
        <authorList>
            <person name="Feng L."/>
        </authorList>
    </citation>
    <scope>NUCLEOTIDE SEQUENCE</scope>
    <source>
        <strain evidence="2">BlongumLFYP82</strain>
    </source>
</reference>
<evidence type="ECO:0000313" key="1">
    <source>
        <dbReference type="EMBL" id="MDW3127102.1"/>
    </source>
</evidence>
<reference evidence="1" key="2">
    <citation type="submission" date="2023-10" db="EMBL/GenBank/DDBJ databases">
        <title>Rapid discrimination of Bifidobacterium longum Subspecies based on MALDI-TOF MS and Machine Learning.</title>
        <authorList>
            <person name="Chen J."/>
        </authorList>
    </citation>
    <scope>NUCLEOTIDE SEQUENCE</scope>
    <source>
        <strain evidence="1">YGMCC0039</strain>
    </source>
</reference>
<dbReference type="Proteomes" id="UP001277803">
    <property type="component" value="Unassembled WGS sequence"/>
</dbReference>
<accession>A0A6N2S288</accession>
<dbReference type="EMBL" id="CACRSV010000012">
    <property type="protein sequence ID" value="VYS87104.1"/>
    <property type="molecule type" value="Genomic_DNA"/>
</dbReference>
<protein>
    <recommendedName>
        <fullName evidence="3">DnaB domain protein helicase domain protein</fullName>
    </recommendedName>
</protein>
<sequence length="467" mass="52184">MSMAQQGKMDGGYVDSSGADVVEIGCDAEFWESLPFLAHTRDYAWSCGVSPWSVYGVELVRAACAIPPEYVLPREGFGSYGSLNMFLALTGFSGDGKGNSTSAGSDLVPFVGDYATIAIPPSGEGIGSVFSHMERETGENGRPTGPAFNHLDHIRALLDYDEISTLTGAASRQGSTLNATLCSTWSGKKFGGWNKSPDKRVDVPAHAYRLCLIAGAQPSTAGYFLDSKNMGVVQRFLTYPVTDPELPEQRRPVTAKPIPKNRFPQGYTWDEYSMCYRDNTASYECKPLALPEEASREMWAQRVAVNHHKRGDPMDSHRLMLTARVAAVMQIMHDGALTVTPNMWRIASYAVKRSCDFRNEYIAEYRSLKSRDYAERQEDYDRAADMMEPRHVKEAETDILEKLRDWGDGKGRYRRDMQQCVKKRLRDVFGTAWENLIRDGRIIEIKAANAEGEEQPTGRYCITPDTH</sequence>
<dbReference type="EMBL" id="JAWLRA010000034">
    <property type="protein sequence ID" value="MDW3127102.1"/>
    <property type="molecule type" value="Genomic_DNA"/>
</dbReference>
<gene>
    <name evidence="2" type="ORF">BLLFYP82_00119</name>
    <name evidence="1" type="ORF">RS890_08480</name>
</gene>
<dbReference type="AlphaFoldDB" id="A0A6N2S288"/>
<proteinExistence type="predicted"/>
<evidence type="ECO:0008006" key="3">
    <source>
        <dbReference type="Google" id="ProtNLM"/>
    </source>
</evidence>
<organism evidence="2">
    <name type="scientific">Bifidobacterium longum</name>
    <dbReference type="NCBI Taxonomy" id="216816"/>
    <lineage>
        <taxon>Bacteria</taxon>
        <taxon>Bacillati</taxon>
        <taxon>Actinomycetota</taxon>
        <taxon>Actinomycetes</taxon>
        <taxon>Bifidobacteriales</taxon>
        <taxon>Bifidobacteriaceae</taxon>
        <taxon>Bifidobacterium</taxon>
    </lineage>
</organism>